<dbReference type="EMBL" id="JAOPKA010000008">
    <property type="protein sequence ID" value="MCU4742477.1"/>
    <property type="molecule type" value="Genomic_DNA"/>
</dbReference>
<feature type="transmembrane region" description="Helical" evidence="1">
    <location>
        <begin position="29"/>
        <end position="49"/>
    </location>
</feature>
<evidence type="ECO:0000313" key="2">
    <source>
        <dbReference type="EMBL" id="MCU4742477.1"/>
    </source>
</evidence>
<keyword evidence="1" id="KW-0812">Transmembrane</keyword>
<dbReference type="AlphaFoldDB" id="A0AAP3E2X9"/>
<evidence type="ECO:0000313" key="3">
    <source>
        <dbReference type="Proteomes" id="UP001321018"/>
    </source>
</evidence>
<organism evidence="2 3">
    <name type="scientific">Natronoglomus mannanivorans</name>
    <dbReference type="NCBI Taxonomy" id="2979990"/>
    <lineage>
        <taxon>Archaea</taxon>
        <taxon>Methanobacteriati</taxon>
        <taxon>Methanobacteriota</taxon>
        <taxon>Stenosarchaea group</taxon>
        <taxon>Halobacteria</taxon>
        <taxon>Halobacteriales</taxon>
        <taxon>Natrialbaceae</taxon>
        <taxon>Natronoglomus</taxon>
    </lineage>
</organism>
<keyword evidence="1" id="KW-0472">Membrane</keyword>
<accession>A0AAP3E2X9</accession>
<keyword evidence="1" id="KW-1133">Transmembrane helix</keyword>
<dbReference type="Proteomes" id="UP001321018">
    <property type="component" value="Unassembled WGS sequence"/>
</dbReference>
<reference evidence="2" key="1">
    <citation type="submission" date="2022-09" db="EMBL/GenBank/DDBJ databases">
        <title>Enrichment on poylsaccharides allowed isolation of novel metabolic and taxonomic groups of Haloarchaea.</title>
        <authorList>
            <person name="Sorokin D.Y."/>
            <person name="Elcheninov A.G."/>
            <person name="Khizhniak T.V."/>
            <person name="Kolganova T.V."/>
            <person name="Kublanov I.V."/>
        </authorList>
    </citation>
    <scope>NUCLEOTIDE SEQUENCE</scope>
    <source>
        <strain evidence="2">AArc-xg1-1</strain>
    </source>
</reference>
<sequence length="88" mass="9489">MGTAQRESNGSTGRILTAFDAFRSTPSNFILALGLVLFVVGALVLRVGVWAAILGVWGCALILLGVGIRTTVWLIRRSRRITCDRSPC</sequence>
<protein>
    <submittedName>
        <fullName evidence="2">Uncharacterized protein</fullName>
    </submittedName>
</protein>
<feature type="transmembrane region" description="Helical" evidence="1">
    <location>
        <begin position="55"/>
        <end position="75"/>
    </location>
</feature>
<name>A0AAP3E2X9_9EURY</name>
<dbReference type="RefSeq" id="WP_338004300.1">
    <property type="nucleotide sequence ID" value="NZ_JAOPKA010000008.1"/>
</dbReference>
<evidence type="ECO:0000256" key="1">
    <source>
        <dbReference type="SAM" id="Phobius"/>
    </source>
</evidence>
<proteinExistence type="predicted"/>
<comment type="caution">
    <text evidence="2">The sequence shown here is derived from an EMBL/GenBank/DDBJ whole genome shotgun (WGS) entry which is preliminary data.</text>
</comment>
<gene>
    <name evidence="2" type="ORF">OB960_13845</name>
</gene>